<dbReference type="InterPro" id="IPR028082">
    <property type="entry name" value="Peripla_BP_I"/>
</dbReference>
<name>A0A934MZ54_9BACT</name>
<dbReference type="InterPro" id="IPR051010">
    <property type="entry name" value="BCAA_transport"/>
</dbReference>
<evidence type="ECO:0000256" key="1">
    <source>
        <dbReference type="ARBA" id="ARBA00010062"/>
    </source>
</evidence>
<evidence type="ECO:0000256" key="2">
    <source>
        <dbReference type="ARBA" id="ARBA00022448"/>
    </source>
</evidence>
<proteinExistence type="inferred from homology"/>
<gene>
    <name evidence="6" type="ORF">JF886_05395</name>
</gene>
<dbReference type="PRINTS" id="PR00337">
    <property type="entry name" value="LEUILEVALBP"/>
</dbReference>
<dbReference type="PANTHER" id="PTHR30483">
    <property type="entry name" value="LEUCINE-SPECIFIC-BINDING PROTEIN"/>
    <property type="match status" value="1"/>
</dbReference>
<comment type="similarity">
    <text evidence="1">Belongs to the leucine-binding protein family.</text>
</comment>
<sequence>MAALAVVACGGGGGAGTGSTKDVKIALVVPLSGPYAEHGKLMQDAAELARDDINSQGGIKALNGSKVQLVIQDAGGTVESVTSATQRVLQGGDITAADGCWLSSFTLAATEIAERQKVPWLTFSFADQITGRGYKHVFRLDAPAAKQIPAALDALTVAAKASNHTITTAALAGDNTASSVSYFENLRQKLPGAGVKIVLDKVWTPPLADPTQLALQVKNANPDIIFGSPTTFADTVGLQRALYSVGERKPVMGNGGQFLTPEVGKSLGNATEGLAAVAGSAVMKGMENLSKRFEDRFHTFMIQDSSSVYAEIWTIKEAIEKAKSSDPTKVRDALASIDITSGPAAQIPGGEVKFDANGDNVRASVAIVQWQNGRPVTVAPVNQAIGHLKWPS</sequence>
<dbReference type="CDD" id="cd06340">
    <property type="entry name" value="PBP1_ABC_ligand_binding-like"/>
    <property type="match status" value="1"/>
</dbReference>
<dbReference type="AlphaFoldDB" id="A0A934MZ54"/>
<keyword evidence="4" id="KW-0029">Amino-acid transport</keyword>
<dbReference type="GO" id="GO:0006865">
    <property type="term" value="P:amino acid transport"/>
    <property type="evidence" value="ECO:0007669"/>
    <property type="project" value="UniProtKB-KW"/>
</dbReference>
<keyword evidence="2" id="KW-0813">Transport</keyword>
<dbReference type="Pfam" id="PF13458">
    <property type="entry name" value="Peripla_BP_6"/>
    <property type="match status" value="1"/>
</dbReference>
<accession>A0A934MZ54</accession>
<protein>
    <submittedName>
        <fullName evidence="6">ABC transporter substrate-binding protein</fullName>
    </submittedName>
</protein>
<dbReference type="InterPro" id="IPR028081">
    <property type="entry name" value="Leu-bd"/>
</dbReference>
<dbReference type="PANTHER" id="PTHR30483:SF37">
    <property type="entry name" value="ABC TRANSPORTER SUBSTRATE-BINDING PROTEIN"/>
    <property type="match status" value="1"/>
</dbReference>
<organism evidence="6 7">
    <name type="scientific">Candidatus Aeolococcus gillhamiae</name>
    <dbReference type="NCBI Taxonomy" id="3127015"/>
    <lineage>
        <taxon>Bacteria</taxon>
        <taxon>Bacillati</taxon>
        <taxon>Candidatus Dormiibacterota</taxon>
        <taxon>Candidatus Dormibacteria</taxon>
        <taxon>Candidatus Aeolococcales</taxon>
        <taxon>Candidatus Aeolococcaceae</taxon>
        <taxon>Candidatus Aeolococcus</taxon>
    </lineage>
</organism>
<evidence type="ECO:0000313" key="6">
    <source>
        <dbReference type="EMBL" id="MBJ7594290.1"/>
    </source>
</evidence>
<dbReference type="Proteomes" id="UP000606991">
    <property type="component" value="Unassembled WGS sequence"/>
</dbReference>
<evidence type="ECO:0000259" key="5">
    <source>
        <dbReference type="Pfam" id="PF13458"/>
    </source>
</evidence>
<reference evidence="6 7" key="1">
    <citation type="submission" date="2020-10" db="EMBL/GenBank/DDBJ databases">
        <title>Ca. Dormibacterota MAGs.</title>
        <authorList>
            <person name="Montgomery K."/>
        </authorList>
    </citation>
    <scope>NUCLEOTIDE SEQUENCE [LARGE SCALE GENOMIC DNA]</scope>
    <source>
        <strain evidence="6">SC8812_S17_18</strain>
    </source>
</reference>
<dbReference type="SUPFAM" id="SSF53822">
    <property type="entry name" value="Periplasmic binding protein-like I"/>
    <property type="match status" value="1"/>
</dbReference>
<evidence type="ECO:0000256" key="4">
    <source>
        <dbReference type="ARBA" id="ARBA00022970"/>
    </source>
</evidence>
<dbReference type="InterPro" id="IPR000709">
    <property type="entry name" value="Leu_Ile_Val-bd"/>
</dbReference>
<evidence type="ECO:0000256" key="3">
    <source>
        <dbReference type="ARBA" id="ARBA00022729"/>
    </source>
</evidence>
<comment type="caution">
    <text evidence="6">The sequence shown here is derived from an EMBL/GenBank/DDBJ whole genome shotgun (WGS) entry which is preliminary data.</text>
</comment>
<keyword evidence="3" id="KW-0732">Signal</keyword>
<feature type="domain" description="Leucine-binding protein" evidence="5">
    <location>
        <begin position="23"/>
        <end position="373"/>
    </location>
</feature>
<evidence type="ECO:0000313" key="7">
    <source>
        <dbReference type="Proteomes" id="UP000606991"/>
    </source>
</evidence>
<dbReference type="EMBL" id="JAEKNS010000061">
    <property type="protein sequence ID" value="MBJ7594290.1"/>
    <property type="molecule type" value="Genomic_DNA"/>
</dbReference>
<dbReference type="Gene3D" id="3.40.50.2300">
    <property type="match status" value="2"/>
</dbReference>